<dbReference type="Gene3D" id="1.20.1500.10">
    <property type="entry name" value="YheA/YmcA-like"/>
    <property type="match status" value="1"/>
</dbReference>
<dbReference type="AlphaFoldDB" id="A0A1G6N572"/>
<accession>A0A1G6N572</accession>
<gene>
    <name evidence="1" type="ORF">SAMN04487864_11220</name>
</gene>
<proteinExistence type="predicted"/>
<dbReference type="Proteomes" id="UP000198943">
    <property type="component" value="Unassembled WGS sequence"/>
</dbReference>
<name>A0A1G6N572_9FIRM</name>
<evidence type="ECO:0000313" key="2">
    <source>
        <dbReference type="Proteomes" id="UP000198943"/>
    </source>
</evidence>
<dbReference type="Pfam" id="PF06133">
    <property type="entry name" value="Com_YlbF"/>
    <property type="match status" value="1"/>
</dbReference>
<dbReference type="SUPFAM" id="SSF158622">
    <property type="entry name" value="YheA/YmcA-like"/>
    <property type="match status" value="1"/>
</dbReference>
<dbReference type="OrthoDB" id="9811402at2"/>
<keyword evidence="2" id="KW-1185">Reference proteome</keyword>
<dbReference type="InterPro" id="IPR023378">
    <property type="entry name" value="YheA/YmcA-like_dom_sf"/>
</dbReference>
<reference evidence="2" key="1">
    <citation type="submission" date="2016-10" db="EMBL/GenBank/DDBJ databases">
        <authorList>
            <person name="Varghese N."/>
            <person name="Submissions S."/>
        </authorList>
    </citation>
    <scope>NUCLEOTIDE SEQUENCE [LARGE SCALE GENOMIC DNA]</scope>
    <source>
        <strain evidence="2">DSM 11005</strain>
    </source>
</reference>
<dbReference type="EMBL" id="FMYW01000012">
    <property type="protein sequence ID" value="SDC62989.1"/>
    <property type="molecule type" value="Genomic_DNA"/>
</dbReference>
<evidence type="ECO:0000313" key="1">
    <source>
        <dbReference type="EMBL" id="SDC62989.1"/>
    </source>
</evidence>
<protein>
    <submittedName>
        <fullName evidence="1">Cell fate regulator YlbF, YheA/YmcA/DUF963 family (Controls sporulation, competence, biofilm development)</fullName>
    </submittedName>
</protein>
<organism evidence="1 2">
    <name type="scientific">Succiniclasticum ruminis</name>
    <dbReference type="NCBI Taxonomy" id="40841"/>
    <lineage>
        <taxon>Bacteria</taxon>
        <taxon>Bacillati</taxon>
        <taxon>Bacillota</taxon>
        <taxon>Negativicutes</taxon>
        <taxon>Acidaminococcales</taxon>
        <taxon>Acidaminococcaceae</taxon>
        <taxon>Succiniclasticum</taxon>
    </lineage>
</organism>
<sequence length="111" mass="12899">MTVYDCANELAREMRATREFAVLKEAKEKLSVEPDTKALVNKFMQLGQEVEIARYQKKEIPAEKEAQFNDMMRTLSLNPLAMNYLNAFQRFQLMFQDVSKTITDVVKEVAE</sequence>
<dbReference type="InterPro" id="IPR010368">
    <property type="entry name" value="Com_YlbF"/>
</dbReference>
<dbReference type="RefSeq" id="WP_093730829.1">
    <property type="nucleotide sequence ID" value="NZ_FMYW01000012.1"/>
</dbReference>